<dbReference type="AlphaFoldDB" id="A0A9N9P167"/>
<evidence type="ECO:0000313" key="3">
    <source>
        <dbReference type="Proteomes" id="UP000789396"/>
    </source>
</evidence>
<dbReference type="InterPro" id="IPR001229">
    <property type="entry name" value="Jacalin-like_lectin_dom"/>
</dbReference>
<sequence>KNQTENTLQNAHSFLNDSRIVLPIHGKALKSARLGRNKGREYQAIFSNPQSSFPKSSSSSIYSFLSNKPHLSQIIIRAGSIIDSITFIWSDNTAVVIGGNGGSEHEFTLDEDEEIVGLNVRSGWYIDGIEIKTNKKSSGWIGGLGGSMHFLHVPKDHKMVGIYGSGQSYINSL</sequence>
<reference evidence="2" key="1">
    <citation type="submission" date="2021-06" db="EMBL/GenBank/DDBJ databases">
        <authorList>
            <person name="Kallberg Y."/>
            <person name="Tangrot J."/>
            <person name="Rosling A."/>
        </authorList>
    </citation>
    <scope>NUCLEOTIDE SEQUENCE</scope>
    <source>
        <strain evidence="2">IN212</strain>
    </source>
</reference>
<gene>
    <name evidence="2" type="ORF">RFULGI_LOCUS16888</name>
</gene>
<dbReference type="PANTHER" id="PTHR21054:SF2">
    <property type="entry name" value="MIP04191P"/>
    <property type="match status" value="1"/>
</dbReference>
<dbReference type="InterPro" id="IPR053002">
    <property type="entry name" value="Metalloproteinase_M10B"/>
</dbReference>
<dbReference type="SMART" id="SM00915">
    <property type="entry name" value="Jacalin"/>
    <property type="match status" value="1"/>
</dbReference>
<evidence type="ECO:0000259" key="1">
    <source>
        <dbReference type="PROSITE" id="PS51752"/>
    </source>
</evidence>
<feature type="non-terminal residue" evidence="2">
    <location>
        <position position="173"/>
    </location>
</feature>
<feature type="domain" description="Jacalin-type lectin" evidence="1">
    <location>
        <begin position="44"/>
        <end position="173"/>
    </location>
</feature>
<keyword evidence="3" id="KW-1185">Reference proteome</keyword>
<comment type="caution">
    <text evidence="2">The sequence shown here is derived from an EMBL/GenBank/DDBJ whole genome shotgun (WGS) entry which is preliminary data.</text>
</comment>
<organism evidence="2 3">
    <name type="scientific">Racocetra fulgida</name>
    <dbReference type="NCBI Taxonomy" id="60492"/>
    <lineage>
        <taxon>Eukaryota</taxon>
        <taxon>Fungi</taxon>
        <taxon>Fungi incertae sedis</taxon>
        <taxon>Mucoromycota</taxon>
        <taxon>Glomeromycotina</taxon>
        <taxon>Glomeromycetes</taxon>
        <taxon>Diversisporales</taxon>
        <taxon>Gigasporaceae</taxon>
        <taxon>Racocetra</taxon>
    </lineage>
</organism>
<name>A0A9N9P167_9GLOM</name>
<dbReference type="InterPro" id="IPR036404">
    <property type="entry name" value="Jacalin-like_lectin_dom_sf"/>
</dbReference>
<dbReference type="PANTHER" id="PTHR21054">
    <property type="entry name" value="ZINC METALLOPROTEINASE-RELATED"/>
    <property type="match status" value="1"/>
</dbReference>
<protein>
    <submittedName>
        <fullName evidence="2">332_t:CDS:1</fullName>
    </submittedName>
</protein>
<dbReference type="SUPFAM" id="SSF51101">
    <property type="entry name" value="Mannose-binding lectins"/>
    <property type="match status" value="1"/>
</dbReference>
<dbReference type="Proteomes" id="UP000789396">
    <property type="component" value="Unassembled WGS sequence"/>
</dbReference>
<dbReference type="Pfam" id="PF01419">
    <property type="entry name" value="Jacalin"/>
    <property type="match status" value="1"/>
</dbReference>
<dbReference type="PROSITE" id="PS51752">
    <property type="entry name" value="JACALIN_LECTIN"/>
    <property type="match status" value="1"/>
</dbReference>
<proteinExistence type="predicted"/>
<dbReference type="OrthoDB" id="74460at2759"/>
<dbReference type="Gene3D" id="2.100.10.30">
    <property type="entry name" value="Jacalin-like lectin domain"/>
    <property type="match status" value="1"/>
</dbReference>
<accession>A0A9N9P167</accession>
<feature type="non-terminal residue" evidence="2">
    <location>
        <position position="1"/>
    </location>
</feature>
<dbReference type="EMBL" id="CAJVPZ010062819">
    <property type="protein sequence ID" value="CAG8792566.1"/>
    <property type="molecule type" value="Genomic_DNA"/>
</dbReference>
<evidence type="ECO:0000313" key="2">
    <source>
        <dbReference type="EMBL" id="CAG8792566.1"/>
    </source>
</evidence>